<dbReference type="AlphaFoldDB" id="A0AAU8FZC5"/>
<sequence>MQRRRVLRPEAPLLRRGPGEVQVGTDPRWSVRLAGLEPGEEEWLRALASPAARRPDGDAAGPPTAPGRRAALVRLLEEAHLLVPARRRRPVSPAPGNGAADVGVLSALRPDGAGHRVLASRARATVAVVGLGRVGAALAAHLATAGVGTVVLEDRGTVLATDVGVGAYRLRDVGTPRETAVRRLVEEVAPGVVVTAGTGAGAGAPVDDRVTGARGRVPDVVVVVEHGAADPERVGRLVGEGVAHLSVVVREADVVVGPFVRPGLDPCLTCVDLHHADADPCWPQLARQLRDGRVRAAEESSLAASAAAVALGQVLAALDGLVPRAATARIEIPAPDAVPRLRETGRHPRCGCDELARTPPDGASLTMSGRRRGAD</sequence>
<keyword evidence="3" id="KW-0548">Nucleotidyltransferase</keyword>
<evidence type="ECO:0000259" key="2">
    <source>
        <dbReference type="Pfam" id="PF00899"/>
    </source>
</evidence>
<organism evidence="3">
    <name type="scientific">Cellulosimicrobium sp. ES-005</name>
    <dbReference type="NCBI Taxonomy" id="3163031"/>
    <lineage>
        <taxon>Bacteria</taxon>
        <taxon>Bacillati</taxon>
        <taxon>Actinomycetota</taxon>
        <taxon>Actinomycetes</taxon>
        <taxon>Micrococcales</taxon>
        <taxon>Promicromonosporaceae</taxon>
        <taxon>Cellulosimicrobium</taxon>
    </lineage>
</organism>
<name>A0AAU8FZC5_9MICO</name>
<accession>A0AAU8FZC5</accession>
<gene>
    <name evidence="3" type="ORF">ABRQ22_19650</name>
</gene>
<dbReference type="Pfam" id="PF00899">
    <property type="entry name" value="ThiF"/>
    <property type="match status" value="1"/>
</dbReference>
<protein>
    <submittedName>
        <fullName evidence="3">ThiF family adenylyltransferase</fullName>
    </submittedName>
</protein>
<dbReference type="GO" id="GO:0016779">
    <property type="term" value="F:nucleotidyltransferase activity"/>
    <property type="evidence" value="ECO:0007669"/>
    <property type="project" value="UniProtKB-KW"/>
</dbReference>
<evidence type="ECO:0000313" key="3">
    <source>
        <dbReference type="EMBL" id="XCH29749.1"/>
    </source>
</evidence>
<proteinExistence type="predicted"/>
<dbReference type="InterPro" id="IPR035985">
    <property type="entry name" value="Ubiquitin-activating_enz"/>
</dbReference>
<dbReference type="InterPro" id="IPR000594">
    <property type="entry name" value="ThiF_NAD_FAD-bd"/>
</dbReference>
<dbReference type="SUPFAM" id="SSF69572">
    <property type="entry name" value="Activating enzymes of the ubiquitin-like proteins"/>
    <property type="match status" value="1"/>
</dbReference>
<reference evidence="3" key="1">
    <citation type="submission" date="2024-06" db="EMBL/GenBank/DDBJ databases">
        <title>Complete genome sequence of the cellulolytic actinobacterium, Cellulosimicrobium ES-005.</title>
        <authorList>
            <person name="Matthews C.T."/>
            <person name="Underwood K.D."/>
            <person name="Ghanchi K.M."/>
            <person name="Fields S.D."/>
            <person name="Gardner S.G."/>
        </authorList>
    </citation>
    <scope>NUCLEOTIDE SEQUENCE</scope>
    <source>
        <strain evidence="3">ES-005</strain>
    </source>
</reference>
<feature type="domain" description="THIF-type NAD/FAD binding fold" evidence="2">
    <location>
        <begin position="122"/>
        <end position="318"/>
    </location>
</feature>
<feature type="region of interest" description="Disordered" evidence="1">
    <location>
        <begin position="1"/>
        <end position="25"/>
    </location>
</feature>
<keyword evidence="3" id="KW-0808">Transferase</keyword>
<dbReference type="Gene3D" id="3.40.50.720">
    <property type="entry name" value="NAD(P)-binding Rossmann-like Domain"/>
    <property type="match status" value="1"/>
</dbReference>
<feature type="region of interest" description="Disordered" evidence="1">
    <location>
        <begin position="356"/>
        <end position="375"/>
    </location>
</feature>
<evidence type="ECO:0000256" key="1">
    <source>
        <dbReference type="SAM" id="MobiDB-lite"/>
    </source>
</evidence>
<dbReference type="GO" id="GO:0008641">
    <property type="term" value="F:ubiquitin-like modifier activating enzyme activity"/>
    <property type="evidence" value="ECO:0007669"/>
    <property type="project" value="InterPro"/>
</dbReference>
<dbReference type="RefSeq" id="WP_353707900.1">
    <property type="nucleotide sequence ID" value="NZ_CP159290.1"/>
</dbReference>
<dbReference type="EMBL" id="CP159290">
    <property type="protein sequence ID" value="XCH29749.1"/>
    <property type="molecule type" value="Genomic_DNA"/>
</dbReference>